<dbReference type="SUPFAM" id="SSF47384">
    <property type="entry name" value="Homodimeric domain of signal transducing histidine kinase"/>
    <property type="match status" value="1"/>
</dbReference>
<dbReference type="InterPro" id="IPR036890">
    <property type="entry name" value="HATPase_C_sf"/>
</dbReference>
<dbReference type="Pfam" id="PF02518">
    <property type="entry name" value="HATPase_c"/>
    <property type="match status" value="1"/>
</dbReference>
<comment type="catalytic activity">
    <reaction evidence="1">
        <text>ATP + protein L-histidine = ADP + protein N-phospho-L-histidine.</text>
        <dbReference type="EC" id="2.7.13.3"/>
    </reaction>
</comment>
<dbReference type="Gene3D" id="3.30.450.40">
    <property type="match status" value="1"/>
</dbReference>
<keyword evidence="3" id="KW-0597">Phosphoprotein</keyword>
<dbReference type="InterPro" id="IPR027417">
    <property type="entry name" value="P-loop_NTPase"/>
</dbReference>
<evidence type="ECO:0000313" key="7">
    <source>
        <dbReference type="EMBL" id="QGZ64971.1"/>
    </source>
</evidence>
<dbReference type="Gene3D" id="3.30.565.10">
    <property type="entry name" value="Histidine kinase-like ATPase, C-terminal domain"/>
    <property type="match status" value="1"/>
</dbReference>
<protein>
    <recommendedName>
        <fullName evidence="2">histidine kinase</fullName>
        <ecNumber evidence="2">2.7.13.3</ecNumber>
    </recommendedName>
</protein>
<feature type="compositionally biased region" description="Low complexity" evidence="4">
    <location>
        <begin position="1157"/>
        <end position="1179"/>
    </location>
</feature>
<dbReference type="SUPFAM" id="SSF56112">
    <property type="entry name" value="Protein kinase-like (PK-like)"/>
    <property type="match status" value="1"/>
</dbReference>
<dbReference type="InterPro" id="IPR003018">
    <property type="entry name" value="GAF"/>
</dbReference>
<gene>
    <name evidence="7" type="ORF">FAZ98_24555</name>
</gene>
<dbReference type="InterPro" id="IPR036097">
    <property type="entry name" value="HisK_dim/P_sf"/>
</dbReference>
<dbReference type="InterPro" id="IPR053159">
    <property type="entry name" value="Hybrid_Histidine_Kinase"/>
</dbReference>
<dbReference type="InterPro" id="IPR041664">
    <property type="entry name" value="AAA_16"/>
</dbReference>
<dbReference type="InterPro" id="IPR029016">
    <property type="entry name" value="GAF-like_dom_sf"/>
</dbReference>
<organism evidence="7 8">
    <name type="scientific">Paraburkholderia acidisoli</name>
    <dbReference type="NCBI Taxonomy" id="2571748"/>
    <lineage>
        <taxon>Bacteria</taxon>
        <taxon>Pseudomonadati</taxon>
        <taxon>Pseudomonadota</taxon>
        <taxon>Betaproteobacteria</taxon>
        <taxon>Burkholderiales</taxon>
        <taxon>Burkholderiaceae</taxon>
        <taxon>Paraburkholderia</taxon>
    </lineage>
</organism>
<proteinExistence type="predicted"/>
<dbReference type="PROSITE" id="PS50011">
    <property type="entry name" value="PROTEIN_KINASE_DOM"/>
    <property type="match status" value="1"/>
</dbReference>
<dbReference type="EMBL" id="CP046915">
    <property type="protein sequence ID" value="QGZ64971.1"/>
    <property type="molecule type" value="Genomic_DNA"/>
</dbReference>
<dbReference type="InterPro" id="IPR003594">
    <property type="entry name" value="HATPase_dom"/>
</dbReference>
<evidence type="ECO:0000256" key="2">
    <source>
        <dbReference type="ARBA" id="ARBA00012438"/>
    </source>
</evidence>
<dbReference type="Gene3D" id="1.10.287.130">
    <property type="match status" value="1"/>
</dbReference>
<dbReference type="InterPro" id="IPR003661">
    <property type="entry name" value="HisK_dim/P_dom"/>
</dbReference>
<dbReference type="Pfam" id="PF00512">
    <property type="entry name" value="HisKA"/>
    <property type="match status" value="1"/>
</dbReference>
<evidence type="ECO:0000256" key="4">
    <source>
        <dbReference type="SAM" id="MobiDB-lite"/>
    </source>
</evidence>
<dbReference type="InterPro" id="IPR011009">
    <property type="entry name" value="Kinase-like_dom_sf"/>
</dbReference>
<dbReference type="GO" id="GO:0005524">
    <property type="term" value="F:ATP binding"/>
    <property type="evidence" value="ECO:0007669"/>
    <property type="project" value="InterPro"/>
</dbReference>
<dbReference type="SUPFAM" id="SSF55781">
    <property type="entry name" value="GAF domain-like"/>
    <property type="match status" value="1"/>
</dbReference>
<dbReference type="SMART" id="SM00388">
    <property type="entry name" value="HisKA"/>
    <property type="match status" value="1"/>
</dbReference>
<dbReference type="Gene3D" id="1.10.510.10">
    <property type="entry name" value="Transferase(Phosphotransferase) domain 1"/>
    <property type="match status" value="1"/>
</dbReference>
<dbReference type="InterPro" id="IPR005467">
    <property type="entry name" value="His_kinase_dom"/>
</dbReference>
<evidence type="ECO:0000259" key="6">
    <source>
        <dbReference type="PROSITE" id="PS50109"/>
    </source>
</evidence>
<dbReference type="SUPFAM" id="SSF55874">
    <property type="entry name" value="ATPase domain of HSP90 chaperone/DNA topoisomerase II/histidine kinase"/>
    <property type="match status" value="1"/>
</dbReference>
<dbReference type="PROSITE" id="PS50109">
    <property type="entry name" value="HIS_KIN"/>
    <property type="match status" value="1"/>
</dbReference>
<dbReference type="KEGG" id="pacs:FAZ98_24555"/>
<dbReference type="PRINTS" id="PR00344">
    <property type="entry name" value="BCTRLSENSOR"/>
</dbReference>
<keyword evidence="8" id="KW-1185">Reference proteome</keyword>
<evidence type="ECO:0000259" key="5">
    <source>
        <dbReference type="PROSITE" id="PS50011"/>
    </source>
</evidence>
<feature type="domain" description="Histidine kinase" evidence="6">
    <location>
        <begin position="1623"/>
        <end position="1859"/>
    </location>
</feature>
<dbReference type="CDD" id="cd00082">
    <property type="entry name" value="HisKA"/>
    <property type="match status" value="1"/>
</dbReference>
<dbReference type="PANTHER" id="PTHR43642">
    <property type="entry name" value="HYBRID SIGNAL TRANSDUCTION HISTIDINE KINASE G"/>
    <property type="match status" value="1"/>
</dbReference>
<dbReference type="PANTHER" id="PTHR43642:SF1">
    <property type="entry name" value="HYBRID SIGNAL TRANSDUCTION HISTIDINE KINASE G"/>
    <property type="match status" value="1"/>
</dbReference>
<dbReference type="GO" id="GO:0000155">
    <property type="term" value="F:phosphorelay sensor kinase activity"/>
    <property type="evidence" value="ECO:0007669"/>
    <property type="project" value="InterPro"/>
</dbReference>
<reference evidence="7 8" key="1">
    <citation type="submission" date="2019-12" db="EMBL/GenBank/DDBJ databases">
        <title>Paraburkholderia acidiphila 7Q-K02 sp. nov and Paraburkholderia acidisoli DHF22 sp. nov., two strains isolated from forest soil.</title>
        <authorList>
            <person name="Gao Z."/>
            <person name="Qiu L."/>
        </authorList>
    </citation>
    <scope>NUCLEOTIDE SEQUENCE [LARGE SCALE GENOMIC DNA]</scope>
    <source>
        <strain evidence="7 8">DHF22</strain>
    </source>
</reference>
<evidence type="ECO:0000313" key="8">
    <source>
        <dbReference type="Proteomes" id="UP000433577"/>
    </source>
</evidence>
<dbReference type="SUPFAM" id="SSF52540">
    <property type="entry name" value="P-loop containing nucleoside triphosphate hydrolases"/>
    <property type="match status" value="1"/>
</dbReference>
<sequence>MTPPPPRPPRFDACPRAASAVPTAAVATAAGFDAAWLARCELAALDESEGVLTQRAYDPVTLASWFVRSAPLYTGAADTGYQRLQREIALAPPAEAAWAAQPVAIFWTPERMACVYAAGPGARLASEAARAPLALATFLEVAVGAARALGEAHAQGATHGEVRPARLLLEGDGSVRLIGLGATGTAPSGPLALTTMSTMSATSAMSAAPGSAGSPGSSAAPLLAPLPAPALAPLLAPGLAPFLAPELARASATADLAKADLYALGVTLYMLLTGALPFSASTAAAWQHAHVAIEPAPPQTLRAEVPDALAAIVLKLMAKDPRDRYGTAASALADLLRSRHALAAHGRIDGFALDVASLSAPLDPGLRLVGRAPEIAQLHAALQRVAQTGAAELVLVGGGPGSGKSALVAAFVDEALRDAPHRALRHAAGKGDARRQNIPYAPVVEIVRALTMAALGASDATLARVRDDWLARLAGQGDAVASLVPEAAHVIGASPPLTHVAAPQAQSRTGRAVLQTFAAFAASAQPGAPLVLFIDDLQWADAATLALLEAFAAGPPANVLLIGAYRDDVKHGEATRASSNDAPAQRLAWLLHDPRAQRRSAIRITRLHARALSAAELGELFALTLDEAPAHLALLAHAVHRKTGGNPFFSWQLLRALMDDGVLAYDVDRGEWGWSESAVANLRDSDNVVDLMLNRLSRLPAEGAALVQQLACIGSRAEAALLARVADTDEATVRARLAPFVEAGLVAEDAGCYAFPHDRVMESAYSMLDAAARPALHARIATILIGCRCQRVQQHVFDICNQIERADMDACTPGERAAFARALIEAGKHARHAAALCQAKRYVNDALALMSASWWITHYELAFSAHVLRCEYLLAQADHETAAREIDALLAKALPTLDKAAVHRLKARLQTVRSDYAGAIETALAGLALLDVRLPREPSRAQLRAGYDAVRGALRGRAIASLGALPASTEPRLHTVMGLLSALSAAFFVDEGLALLHLAKMVELTLEHGATPESPYGLAWFGVYAASAWDAYDDGLAYGLAATALIDLHGYEAARVAALVALDQISAWTRPLAWSLDRALQARSLGRVAGDIGMACYACHHIASDLLSMGAHLRVVEEEIASGLELTRQVQYRDIERILLAQARFARQLSGEGAALAASSPASSPASPPASAALSPSSPVDDDPGTHAEAANSQATRFFLRLYAGMARVYDGDYAAAQAPLAQAAALAWAVPAHIHLADCRLFEALALAHAPGAEAAKTRVLATLGAHRERFAQWARLNALTFRNKLRLLEAEIARLNGNVFAALAAYEQAAEAAAAAGFVHEQALAHEFAGALCAAHGLDTSAREHVRRAAAGYRRWGARRKAAQLAAKWAARFSAADFAANFPADAGATCADEAASGFGSAPAPHAHVHTPNAPERGAAPGWALGVNTARAMSGEVVIDRLIETLMTSVIVHAGAQYGLLLLMRDNGPRIEASARVIEHAVTVTLGSAAPSEEALPLVVLNSVLRTHEPLVLADAAVDAPSLLARAPLRSVLCLPLVRGGALVGVIYLENNLASGVFDAHRIAELEVLAPQLAISLETARLYEQLVEENDRRLAAEVSLRAARAELARTSHVTVLGNLAASIAHEVNQPLTAITASVDASVRWLNRPTPELAEVQTGLANIKRNSVRAAEIIRALRALAKQAPTVFAPLALDPLVRDVLDLLKPELDAQRVRVVVRLAAGDTGAHNDANAGAHADTNANTTADAAIVTGDRVQLQQVVLNLLTNAIEAMSETPVERRVLEIASVREGGEVVVSVRDHGPGIAPGEREAMFAPFYTTKSSGMGMGLAICRSIVEAHRGTLEAHSHGGAELVFRLPLAAAAVSAEAPPSSAGAH</sequence>
<dbReference type="Pfam" id="PF01590">
    <property type="entry name" value="GAF"/>
    <property type="match status" value="1"/>
</dbReference>
<evidence type="ECO:0000256" key="1">
    <source>
        <dbReference type="ARBA" id="ARBA00000085"/>
    </source>
</evidence>
<dbReference type="EC" id="2.7.13.3" evidence="2"/>
<feature type="region of interest" description="Disordered" evidence="4">
    <location>
        <begin position="1157"/>
        <end position="1188"/>
    </location>
</feature>
<dbReference type="InterPro" id="IPR004358">
    <property type="entry name" value="Sig_transdc_His_kin-like_C"/>
</dbReference>
<dbReference type="SMART" id="SM00387">
    <property type="entry name" value="HATPase_c"/>
    <property type="match status" value="1"/>
</dbReference>
<name>A0A7Z2JHQ1_9BURK</name>
<dbReference type="Pfam" id="PF13191">
    <property type="entry name" value="AAA_16"/>
    <property type="match status" value="1"/>
</dbReference>
<dbReference type="OrthoDB" id="9801841at2"/>
<dbReference type="RefSeq" id="WP_158954926.1">
    <property type="nucleotide sequence ID" value="NZ_CP046915.1"/>
</dbReference>
<feature type="domain" description="Protein kinase" evidence="5">
    <location>
        <begin position="21"/>
        <end position="343"/>
    </location>
</feature>
<accession>A0A7Z2JHQ1</accession>
<dbReference type="SMART" id="SM00220">
    <property type="entry name" value="S_TKc"/>
    <property type="match status" value="1"/>
</dbReference>
<evidence type="ECO:0000256" key="3">
    <source>
        <dbReference type="ARBA" id="ARBA00022553"/>
    </source>
</evidence>
<dbReference type="Proteomes" id="UP000433577">
    <property type="component" value="Chromosome 3"/>
</dbReference>
<dbReference type="SMART" id="SM00065">
    <property type="entry name" value="GAF"/>
    <property type="match status" value="1"/>
</dbReference>
<dbReference type="InterPro" id="IPR000719">
    <property type="entry name" value="Prot_kinase_dom"/>
</dbReference>